<gene>
    <name evidence="1" type="ORF">Pla52n_20000</name>
</gene>
<evidence type="ECO:0000313" key="2">
    <source>
        <dbReference type="Proteomes" id="UP000320176"/>
    </source>
</evidence>
<dbReference type="EMBL" id="SJPN01000002">
    <property type="protein sequence ID" value="TWU06279.1"/>
    <property type="molecule type" value="Genomic_DNA"/>
</dbReference>
<dbReference type="Proteomes" id="UP000320176">
    <property type="component" value="Unassembled WGS sequence"/>
</dbReference>
<evidence type="ECO:0008006" key="3">
    <source>
        <dbReference type="Google" id="ProtNLM"/>
    </source>
</evidence>
<name>A0A5C6B4P9_9BACT</name>
<dbReference type="AlphaFoldDB" id="A0A5C6B4P9"/>
<proteinExistence type="predicted"/>
<dbReference type="Pfam" id="PF13557">
    <property type="entry name" value="Phenol_MetA_deg"/>
    <property type="match status" value="1"/>
</dbReference>
<keyword evidence="2" id="KW-1185">Reference proteome</keyword>
<evidence type="ECO:0000313" key="1">
    <source>
        <dbReference type="EMBL" id="TWU06279.1"/>
    </source>
</evidence>
<comment type="caution">
    <text evidence="1">The sequence shown here is derived from an EMBL/GenBank/DDBJ whole genome shotgun (WGS) entry which is preliminary data.</text>
</comment>
<organism evidence="1 2">
    <name type="scientific">Stieleria varia</name>
    <dbReference type="NCBI Taxonomy" id="2528005"/>
    <lineage>
        <taxon>Bacteria</taxon>
        <taxon>Pseudomonadati</taxon>
        <taxon>Planctomycetota</taxon>
        <taxon>Planctomycetia</taxon>
        <taxon>Pirellulales</taxon>
        <taxon>Pirellulaceae</taxon>
        <taxon>Stieleria</taxon>
    </lineage>
</organism>
<dbReference type="InterPro" id="IPR025737">
    <property type="entry name" value="FApF"/>
</dbReference>
<reference evidence="1 2" key="1">
    <citation type="submission" date="2019-02" db="EMBL/GenBank/DDBJ databases">
        <title>Deep-cultivation of Planctomycetes and their phenomic and genomic characterization uncovers novel biology.</title>
        <authorList>
            <person name="Wiegand S."/>
            <person name="Jogler M."/>
            <person name="Boedeker C."/>
            <person name="Pinto D."/>
            <person name="Vollmers J."/>
            <person name="Rivas-Marin E."/>
            <person name="Kohn T."/>
            <person name="Peeters S.H."/>
            <person name="Heuer A."/>
            <person name="Rast P."/>
            <person name="Oberbeckmann S."/>
            <person name="Bunk B."/>
            <person name="Jeske O."/>
            <person name="Meyerdierks A."/>
            <person name="Storesund J.E."/>
            <person name="Kallscheuer N."/>
            <person name="Luecker S."/>
            <person name="Lage O.M."/>
            <person name="Pohl T."/>
            <person name="Merkel B.J."/>
            <person name="Hornburger P."/>
            <person name="Mueller R.-W."/>
            <person name="Bruemmer F."/>
            <person name="Labrenz M."/>
            <person name="Spormann A.M."/>
            <person name="Op Den Camp H."/>
            <person name="Overmann J."/>
            <person name="Amann R."/>
            <person name="Jetten M.S.M."/>
            <person name="Mascher T."/>
            <person name="Medema M.H."/>
            <person name="Devos D.P."/>
            <person name="Kaster A.-K."/>
            <person name="Ovreas L."/>
            <person name="Rohde M."/>
            <person name="Galperin M.Y."/>
            <person name="Jogler C."/>
        </authorList>
    </citation>
    <scope>NUCLEOTIDE SEQUENCE [LARGE SCALE GENOMIC DNA]</scope>
    <source>
        <strain evidence="1 2">Pla52n</strain>
    </source>
</reference>
<sequence length="344" mass="37920">MSKVVLAICFVVVSLNSSYGHDGLRGRADKHAPAALIGDHLHDPGEWMVEYRYMNMYMDGNRAGTQRLNDTDAVAFGATSNPVTNRGASPTNMTHEMHMVHLMRGMTEDVTFYAMLMLPSITMDHIRGPMNPAGPGTSFTTHNSGFGDTTIGALLRLYSDEDDDLLFNLGGSVPTGDIFRTTSIPTGGAVEQPLPYPMRLGSGTFNARPGVTWKRYFEFGSFGSQLQTDLPIGRNYRDYSVGDEFRLNSWYSHLVGRNLSTSIRIENLWRTNYDGADPMTPDAVISTNVESFRGGYTLNLGLGAAALVSGHLLNVEFIPMLHQDLDGIQLETDWSLVASWSRSF</sequence>
<accession>A0A5C6B4P9</accession>
<protein>
    <recommendedName>
        <fullName evidence="3">Transporter</fullName>
    </recommendedName>
</protein>